<feature type="transmembrane region" description="Helical" evidence="1">
    <location>
        <begin position="7"/>
        <end position="24"/>
    </location>
</feature>
<evidence type="ECO:0000256" key="1">
    <source>
        <dbReference type="SAM" id="Phobius"/>
    </source>
</evidence>
<dbReference type="Proteomes" id="UP000308713">
    <property type="component" value="Unassembled WGS sequence"/>
</dbReference>
<feature type="transmembrane region" description="Helical" evidence="1">
    <location>
        <begin position="36"/>
        <end position="58"/>
    </location>
</feature>
<keyword evidence="3" id="KW-1185">Reference proteome</keyword>
<protein>
    <submittedName>
        <fullName evidence="2">Uncharacterized protein</fullName>
    </submittedName>
</protein>
<sequence length="269" mass="31206">MKHGIKILYGILIIGTLVSIFHILNDQGGSALGNIIDTLTITSIILFLSTIIFIFLSFKKNIRKISVWFLLVLSCPLAVMSMTHLTKEYSLKITETTTPKEFVYNLKVDQKTYELDKIKIQKLVDSLIKIKTVERPAELALRYFNGKTYNDTIERDWAIDLPEKVEYKESIIDTLFYSENGNEIVAGLLISKVFNQYQDYPKGGIEYFGKGFRFDKNDLKPIKMLQYSVTGYDNYKSCSERLRYYYLKKIGTFDNDYNMNDTRFLNGTK</sequence>
<keyword evidence="1" id="KW-1133">Transmembrane helix</keyword>
<reference evidence="2 3" key="1">
    <citation type="submission" date="2019-05" db="EMBL/GenBank/DDBJ databases">
        <title>Tamlana fucoidanivorans sp. nov., isolated from the surface of algae collected from Fujian province in China.</title>
        <authorList>
            <person name="Li J."/>
        </authorList>
    </citation>
    <scope>NUCLEOTIDE SEQUENCE [LARGE SCALE GENOMIC DNA]</scope>
    <source>
        <strain evidence="2 3">CW2-9</strain>
    </source>
</reference>
<name>A0A5C4SDA3_9FLAO</name>
<comment type="caution">
    <text evidence="2">The sequence shown here is derived from an EMBL/GenBank/DDBJ whole genome shotgun (WGS) entry which is preliminary data.</text>
</comment>
<dbReference type="OrthoDB" id="1423307at2"/>
<dbReference type="EMBL" id="VDCS01000022">
    <property type="protein sequence ID" value="TNJ41326.1"/>
    <property type="molecule type" value="Genomic_DNA"/>
</dbReference>
<proteinExistence type="predicted"/>
<gene>
    <name evidence="2" type="ORF">FGF67_16175</name>
</gene>
<accession>A0A5C4SDA3</accession>
<organism evidence="2 3">
    <name type="scientific">Allotamlana fucoidanivorans</name>
    <dbReference type="NCBI Taxonomy" id="2583814"/>
    <lineage>
        <taxon>Bacteria</taxon>
        <taxon>Pseudomonadati</taxon>
        <taxon>Bacteroidota</taxon>
        <taxon>Flavobacteriia</taxon>
        <taxon>Flavobacteriales</taxon>
        <taxon>Flavobacteriaceae</taxon>
        <taxon>Allotamlana</taxon>
    </lineage>
</organism>
<feature type="transmembrane region" description="Helical" evidence="1">
    <location>
        <begin position="65"/>
        <end position="85"/>
    </location>
</feature>
<keyword evidence="1" id="KW-0812">Transmembrane</keyword>
<dbReference type="RefSeq" id="WP_139698804.1">
    <property type="nucleotide sequence ID" value="NZ_CP074074.1"/>
</dbReference>
<evidence type="ECO:0000313" key="2">
    <source>
        <dbReference type="EMBL" id="TNJ41326.1"/>
    </source>
</evidence>
<keyword evidence="1" id="KW-0472">Membrane</keyword>
<dbReference type="AlphaFoldDB" id="A0A5C4SDA3"/>
<evidence type="ECO:0000313" key="3">
    <source>
        <dbReference type="Proteomes" id="UP000308713"/>
    </source>
</evidence>